<dbReference type="RefSeq" id="WP_213755833.1">
    <property type="nucleotide sequence ID" value="NZ_JAHCQH010000017.1"/>
</dbReference>
<dbReference type="SMART" id="SM01008">
    <property type="entry name" value="Ald_Xan_dh_C"/>
    <property type="match status" value="1"/>
</dbReference>
<dbReference type="EMBL" id="JAHCQH010000017">
    <property type="protein sequence ID" value="MBS9477997.1"/>
    <property type="molecule type" value="Genomic_DNA"/>
</dbReference>
<keyword evidence="1" id="KW-0500">Molybdenum</keyword>
<dbReference type="SUPFAM" id="SSF56003">
    <property type="entry name" value="Molybdenum cofactor-binding domain"/>
    <property type="match status" value="1"/>
</dbReference>
<dbReference type="InterPro" id="IPR000674">
    <property type="entry name" value="Ald_Oxase/Xan_DH_a/b"/>
</dbReference>
<evidence type="ECO:0000256" key="1">
    <source>
        <dbReference type="ARBA" id="ARBA00022505"/>
    </source>
</evidence>
<gene>
    <name evidence="4" type="ORF">KIP89_12855</name>
</gene>
<evidence type="ECO:0000313" key="5">
    <source>
        <dbReference type="Proteomes" id="UP001166585"/>
    </source>
</evidence>
<dbReference type="Pfam" id="PF20256">
    <property type="entry name" value="MoCoBD_2"/>
    <property type="match status" value="1"/>
</dbReference>
<dbReference type="Gene3D" id="3.30.365.10">
    <property type="entry name" value="Aldehyde oxidase/xanthine dehydrogenase, molybdopterin binding domain"/>
    <property type="match status" value="4"/>
</dbReference>
<sequence>MKFGLGQPFRRVEDLRFITGTGRFTDDIHYEGELFAAVVRAPVAHGVLNGVDVSAAREMEEVLAAYTADDLAADGIGSLPVIIVLDHVNGEKMPLPAHTLLAGGKVRYLGEPVAFVVATSARAAQDAAEAVMLDIDDLPAVVEPADALAEDAPELFAEAPGNLALHWRLGEIDAADAALDASARVVELELINNRIVVSSMEPRNAIGLYDAEAGQFTLVTGSQGSHMIRDFMFEGVFGLPADRLRVITPDVGGGFGMKAIPYPEQALVLYAARKLGRPVRWQSSRAEAFLSDTQGRDNASKAWLGLDAENRFTALKVETLASAGGALSAFGVYCPTLSGPPMAPGVYKVPVVATDVRIAYTNNAPIDAYRGAGRPEAAYLIERLVDKAAREIGIGPDALRALNMIPPEEMPHTTATGVTYDSGDFVRVMHKAMEAADWAGFSARRAVADGKLRGIGLAYYIERTGVPGKEGARVEIATDGAVIVHVGTQSTGQGHETTYVQMTAEALGLDPACITVKTGDTDHPIPSAGGTVASRSMVHGGGAVKLAAGALLAKASHAAAKLLEVNERELDFDDGLFRVPGTNRHVGIVDVAAKVGGLEGIGDFEQMIGTFPNGAHVCEVAVDPETGFIKVKRYTVVDDFGRTLNPLVLSGQVHGGIAQGIGQAMTERTVYDPETGQLLSGSFMDYGLPRADDVPFFSVTTQNTPCTTNPLGIKGAGEAGAIGAPPAFVNAVVDALSGLGITHLDMPLTPSRVWEAVQAAKALARQTSYD</sequence>
<dbReference type="PANTHER" id="PTHR11908:SF132">
    <property type="entry name" value="ALDEHYDE OXIDASE 1-RELATED"/>
    <property type="match status" value="1"/>
</dbReference>
<dbReference type="PANTHER" id="PTHR11908">
    <property type="entry name" value="XANTHINE DEHYDROGENASE"/>
    <property type="match status" value="1"/>
</dbReference>
<feature type="domain" description="Aldehyde oxidase/xanthine dehydrogenase a/b hammerhead" evidence="3">
    <location>
        <begin position="19"/>
        <end position="139"/>
    </location>
</feature>
<evidence type="ECO:0000259" key="3">
    <source>
        <dbReference type="SMART" id="SM01008"/>
    </source>
</evidence>
<dbReference type="Pfam" id="PF02738">
    <property type="entry name" value="MoCoBD_1"/>
    <property type="match status" value="1"/>
</dbReference>
<dbReference type="InterPro" id="IPR008274">
    <property type="entry name" value="AldOxase/xan_DH_MoCoBD1"/>
</dbReference>
<comment type="caution">
    <text evidence="4">The sequence shown here is derived from an EMBL/GenBank/DDBJ whole genome shotgun (WGS) entry which is preliminary data.</text>
</comment>
<dbReference type="InterPro" id="IPR046867">
    <property type="entry name" value="AldOxase/xan_DH_MoCoBD2"/>
</dbReference>
<keyword evidence="2" id="KW-0560">Oxidoreductase</keyword>
<proteinExistence type="predicted"/>
<organism evidence="4 5">
    <name type="scientific">Ancylobacter radicis</name>
    <dbReference type="NCBI Taxonomy" id="2836179"/>
    <lineage>
        <taxon>Bacteria</taxon>
        <taxon>Pseudomonadati</taxon>
        <taxon>Pseudomonadota</taxon>
        <taxon>Alphaproteobacteria</taxon>
        <taxon>Hyphomicrobiales</taxon>
        <taxon>Xanthobacteraceae</taxon>
        <taxon>Ancylobacter</taxon>
    </lineage>
</organism>
<dbReference type="InterPro" id="IPR016208">
    <property type="entry name" value="Ald_Oxase/xanthine_DH-like"/>
</dbReference>
<dbReference type="InterPro" id="IPR037165">
    <property type="entry name" value="AldOxase/xan_DH_Mopterin-bd_sf"/>
</dbReference>
<accession>A0ABS5R8Z7</accession>
<dbReference type="SUPFAM" id="SSF54665">
    <property type="entry name" value="CO dehydrogenase molybdoprotein N-domain-like"/>
    <property type="match status" value="1"/>
</dbReference>
<dbReference type="InterPro" id="IPR036856">
    <property type="entry name" value="Ald_Oxase/Xan_DH_a/b_sf"/>
</dbReference>
<protein>
    <submittedName>
        <fullName evidence="4">Xanthine dehydrogenase family protein molybdopterin-binding subunit</fullName>
    </submittedName>
</protein>
<dbReference type="Gene3D" id="3.90.1170.50">
    <property type="entry name" value="Aldehyde oxidase/xanthine dehydrogenase, a/b hammerhead"/>
    <property type="match status" value="1"/>
</dbReference>
<reference evidence="4" key="1">
    <citation type="submission" date="2021-05" db="EMBL/GenBank/DDBJ databases">
        <authorList>
            <person name="Sun Q."/>
            <person name="Inoue M."/>
        </authorList>
    </citation>
    <scope>NUCLEOTIDE SEQUENCE</scope>
    <source>
        <strain evidence="4">VKM B-3255</strain>
    </source>
</reference>
<dbReference type="Proteomes" id="UP001166585">
    <property type="component" value="Unassembled WGS sequence"/>
</dbReference>
<evidence type="ECO:0000256" key="2">
    <source>
        <dbReference type="ARBA" id="ARBA00023002"/>
    </source>
</evidence>
<name>A0ABS5R8Z7_9HYPH</name>
<dbReference type="Pfam" id="PF01315">
    <property type="entry name" value="Ald_Xan_dh_C"/>
    <property type="match status" value="1"/>
</dbReference>
<keyword evidence="5" id="KW-1185">Reference proteome</keyword>
<evidence type="ECO:0000313" key="4">
    <source>
        <dbReference type="EMBL" id="MBS9477997.1"/>
    </source>
</evidence>